<dbReference type="OrthoDB" id="9830682at2"/>
<evidence type="ECO:0000313" key="1">
    <source>
        <dbReference type="EMBL" id="OQP56575.1"/>
    </source>
</evidence>
<dbReference type="Gene3D" id="3.40.30.10">
    <property type="entry name" value="Glutaredoxin"/>
    <property type="match status" value="1"/>
</dbReference>
<comment type="caution">
    <text evidence="1">The sequence shown here is derived from an EMBL/GenBank/DDBJ whole genome shotgun (WGS) entry which is preliminary data.</text>
</comment>
<proteinExistence type="predicted"/>
<name>A0A1V9FDY0_9BACT</name>
<dbReference type="AlphaFoldDB" id="A0A1V9FDY0"/>
<keyword evidence="2" id="KW-1185">Reference proteome</keyword>
<dbReference type="Proteomes" id="UP000192276">
    <property type="component" value="Unassembled WGS sequence"/>
</dbReference>
<accession>A0A1V9FDY0</accession>
<sequence length="165" mass="18956">MKHIYCCLILITLASTTWGQNVVRTSCTYFPVNEKDSVCLNAQVNITPEEVEQIIGNEQDNVLLIFDGWVNWAKRLLSSNNLKNAEIVRCLKKYRIITLYVDDRVVVDTKDSTTVGKRNLMYQMDRFQAVTQPYYIIMKGGKAKCSSGYLSTPQEVLALFKRCER</sequence>
<protein>
    <submittedName>
        <fullName evidence="1">Uncharacterized protein</fullName>
    </submittedName>
</protein>
<dbReference type="EMBL" id="LWBP01000199">
    <property type="protein sequence ID" value="OQP56575.1"/>
    <property type="molecule type" value="Genomic_DNA"/>
</dbReference>
<organism evidence="1 2">
    <name type="scientific">Niastella populi</name>
    <dbReference type="NCBI Taxonomy" id="550983"/>
    <lineage>
        <taxon>Bacteria</taxon>
        <taxon>Pseudomonadati</taxon>
        <taxon>Bacteroidota</taxon>
        <taxon>Chitinophagia</taxon>
        <taxon>Chitinophagales</taxon>
        <taxon>Chitinophagaceae</taxon>
        <taxon>Niastella</taxon>
    </lineage>
</organism>
<dbReference type="RefSeq" id="WP_081168814.1">
    <property type="nucleotide sequence ID" value="NZ_LWBP01000199.1"/>
</dbReference>
<gene>
    <name evidence="1" type="ORF">A4R26_05285</name>
</gene>
<evidence type="ECO:0000313" key="2">
    <source>
        <dbReference type="Proteomes" id="UP000192276"/>
    </source>
</evidence>
<reference evidence="2" key="1">
    <citation type="submission" date="2016-04" db="EMBL/GenBank/DDBJ databases">
        <authorList>
            <person name="Chen L."/>
            <person name="Zhuang W."/>
            <person name="Wang G."/>
        </authorList>
    </citation>
    <scope>NUCLEOTIDE SEQUENCE [LARGE SCALE GENOMIC DNA]</scope>
    <source>
        <strain evidence="2">208</strain>
    </source>
</reference>